<dbReference type="EMBL" id="MOMC01000049">
    <property type="protein sequence ID" value="ONH26815.1"/>
    <property type="molecule type" value="Genomic_DNA"/>
</dbReference>
<comment type="caution">
    <text evidence="11">The sequence shown here is derived from an EMBL/GenBank/DDBJ whole genome shotgun (WGS) entry which is preliminary data.</text>
</comment>
<feature type="transmembrane region" description="Helical" evidence="10">
    <location>
        <begin position="287"/>
        <end position="308"/>
    </location>
</feature>
<feature type="transmembrane region" description="Helical" evidence="10">
    <location>
        <begin position="362"/>
        <end position="382"/>
    </location>
</feature>
<dbReference type="GO" id="GO:0006506">
    <property type="term" value="P:GPI anchor biosynthetic process"/>
    <property type="evidence" value="ECO:0007669"/>
    <property type="project" value="UniProtKB-KW"/>
</dbReference>
<feature type="transmembrane region" description="Helical" evidence="10">
    <location>
        <begin position="21"/>
        <end position="45"/>
    </location>
</feature>
<dbReference type="AlphaFoldDB" id="A0A1V2I618"/>
<evidence type="ECO:0000256" key="4">
    <source>
        <dbReference type="ARBA" id="ARBA00022676"/>
    </source>
</evidence>
<keyword evidence="8 10" id="KW-1133">Transmembrane helix</keyword>
<accession>A0A1V2I618</accession>
<reference evidence="12" key="1">
    <citation type="submission" date="2016-10" db="EMBL/GenBank/DDBJ databases">
        <title>Frankia sp. NRRL B-16386 Genome sequencing.</title>
        <authorList>
            <person name="Ghodhbane-Gtari F."/>
            <person name="Swanson E."/>
            <person name="Gueddou A."/>
            <person name="Hezbri K."/>
            <person name="Ktari K."/>
            <person name="Nouioui I."/>
            <person name="Morris K."/>
            <person name="Simpson S."/>
            <person name="Abebe-Akele F."/>
            <person name="Thomas K."/>
            <person name="Gtari M."/>
            <person name="Tisa L.S."/>
        </authorList>
    </citation>
    <scope>NUCLEOTIDE SEQUENCE [LARGE SCALE GENOMIC DNA]</scope>
    <source>
        <strain evidence="12">NRRL B-16386</strain>
    </source>
</reference>
<evidence type="ECO:0000256" key="5">
    <source>
        <dbReference type="ARBA" id="ARBA00022679"/>
    </source>
</evidence>
<feature type="transmembrane region" description="Helical" evidence="10">
    <location>
        <begin position="217"/>
        <end position="239"/>
    </location>
</feature>
<dbReference type="Proteomes" id="UP000188929">
    <property type="component" value="Unassembled WGS sequence"/>
</dbReference>
<feature type="transmembrane region" description="Helical" evidence="10">
    <location>
        <begin position="338"/>
        <end position="355"/>
    </location>
</feature>
<keyword evidence="5" id="KW-0808">Transferase</keyword>
<keyword evidence="12" id="KW-1185">Reference proteome</keyword>
<comment type="subcellular location">
    <subcellularLocation>
        <location evidence="1">Endoplasmic reticulum membrane</location>
        <topology evidence="1">Multi-pass membrane protein</topology>
    </subcellularLocation>
</comment>
<comment type="pathway">
    <text evidence="2">Glycolipid biosynthesis; glycosylphosphatidylinositol-anchor biosynthesis.</text>
</comment>
<dbReference type="GO" id="GO:0000009">
    <property type="term" value="F:alpha-1,6-mannosyltransferase activity"/>
    <property type="evidence" value="ECO:0007669"/>
    <property type="project" value="InterPro"/>
</dbReference>
<organism evidence="11 12">
    <name type="scientific">Pseudofrankia asymbiotica</name>
    <dbReference type="NCBI Taxonomy" id="1834516"/>
    <lineage>
        <taxon>Bacteria</taxon>
        <taxon>Bacillati</taxon>
        <taxon>Actinomycetota</taxon>
        <taxon>Actinomycetes</taxon>
        <taxon>Frankiales</taxon>
        <taxon>Frankiaceae</taxon>
        <taxon>Pseudofrankia</taxon>
    </lineage>
</organism>
<evidence type="ECO:0000256" key="9">
    <source>
        <dbReference type="ARBA" id="ARBA00023136"/>
    </source>
</evidence>
<protein>
    <recommendedName>
        <fullName evidence="13">Glycosyltransferase RgtA/B/C/D-like domain-containing protein</fullName>
    </recommendedName>
</protein>
<keyword evidence="7" id="KW-0256">Endoplasmic reticulum</keyword>
<feature type="transmembrane region" description="Helical" evidence="10">
    <location>
        <begin position="105"/>
        <end position="128"/>
    </location>
</feature>
<keyword evidence="3" id="KW-0337">GPI-anchor biosynthesis</keyword>
<evidence type="ECO:0000313" key="12">
    <source>
        <dbReference type="Proteomes" id="UP000188929"/>
    </source>
</evidence>
<name>A0A1V2I618_9ACTN</name>
<evidence type="ECO:0000256" key="7">
    <source>
        <dbReference type="ARBA" id="ARBA00022824"/>
    </source>
</evidence>
<dbReference type="GO" id="GO:0016020">
    <property type="term" value="C:membrane"/>
    <property type="evidence" value="ECO:0007669"/>
    <property type="project" value="GOC"/>
</dbReference>
<keyword evidence="9 10" id="KW-0472">Membrane</keyword>
<evidence type="ECO:0000256" key="8">
    <source>
        <dbReference type="ARBA" id="ARBA00022989"/>
    </source>
</evidence>
<evidence type="ECO:0000256" key="1">
    <source>
        <dbReference type="ARBA" id="ARBA00004477"/>
    </source>
</evidence>
<evidence type="ECO:0008006" key="13">
    <source>
        <dbReference type="Google" id="ProtNLM"/>
    </source>
</evidence>
<evidence type="ECO:0000256" key="2">
    <source>
        <dbReference type="ARBA" id="ARBA00004687"/>
    </source>
</evidence>
<proteinExistence type="predicted"/>
<sequence length="384" mass="42048">MARLASSASDLWARLPEAARATLPLWFASRVAVALLSLAAARVAVEGAMGKVPTFTELWDRWDVGLFTKVAHYGYVSPRYSDKTEVDFPAFPLAIRLVHFVVPNWIIAGLIVVFLAGAVASAAIWRLAADDGGPAAGRAAVLAMIFAPYAVFLFAGYSEALFLAFASTSWLAARRERWWLAGALAACATGTRVTGIPLWCGLVVLYVVERRRIGAPVLARPALSLALPPLPVFGFLWYLHGKTGEWNAYTAAMREGWHRWVDWPWSGWSTTWGSAFPGADGSTTFTWFWRAELLAVVLGVVVTIALLYSRRWAEATFVGTATLLMAATNYYASGVRTMLVAFPVYLLFARLAARFPRAAPAYLWLSGPVMAVFVVAFTQGRWVD</sequence>
<dbReference type="STRING" id="1834516.BL253_23665"/>
<evidence type="ECO:0000256" key="3">
    <source>
        <dbReference type="ARBA" id="ARBA00022502"/>
    </source>
</evidence>
<dbReference type="OrthoDB" id="151635at2"/>
<feature type="transmembrane region" description="Helical" evidence="10">
    <location>
        <begin position="140"/>
        <end position="166"/>
    </location>
</feature>
<dbReference type="GO" id="GO:0004376">
    <property type="term" value="F:GPI mannosyltransferase activity"/>
    <property type="evidence" value="ECO:0007669"/>
    <property type="project" value="InterPro"/>
</dbReference>
<gene>
    <name evidence="11" type="ORF">BL253_23665</name>
</gene>
<dbReference type="PANTHER" id="PTHR12468:SF2">
    <property type="entry name" value="GPI MANNOSYLTRANSFERASE 2"/>
    <property type="match status" value="1"/>
</dbReference>
<evidence type="ECO:0000313" key="11">
    <source>
        <dbReference type="EMBL" id="ONH26815.1"/>
    </source>
</evidence>
<feature type="transmembrane region" description="Helical" evidence="10">
    <location>
        <begin position="178"/>
        <end position="205"/>
    </location>
</feature>
<evidence type="ECO:0000256" key="6">
    <source>
        <dbReference type="ARBA" id="ARBA00022692"/>
    </source>
</evidence>
<dbReference type="InterPro" id="IPR007315">
    <property type="entry name" value="PIG-V/Gpi18"/>
</dbReference>
<dbReference type="GO" id="GO:0031501">
    <property type="term" value="C:mannosyltransferase complex"/>
    <property type="evidence" value="ECO:0007669"/>
    <property type="project" value="TreeGrafter"/>
</dbReference>
<keyword evidence="6 10" id="KW-0812">Transmembrane</keyword>
<evidence type="ECO:0000256" key="10">
    <source>
        <dbReference type="SAM" id="Phobius"/>
    </source>
</evidence>
<keyword evidence="4" id="KW-0328">Glycosyltransferase</keyword>
<dbReference type="PANTHER" id="PTHR12468">
    <property type="entry name" value="GPI MANNOSYLTRANSFERASE 2"/>
    <property type="match status" value="1"/>
</dbReference>